<dbReference type="Pfam" id="PF05922">
    <property type="entry name" value="Inhibitor_I9"/>
    <property type="match status" value="1"/>
</dbReference>
<evidence type="ECO:0000256" key="5">
    <source>
        <dbReference type="ARBA" id="ARBA00022825"/>
    </source>
</evidence>
<feature type="active site" description="Charge relay system" evidence="6">
    <location>
        <position position="452"/>
    </location>
</feature>
<evidence type="ECO:0000256" key="4">
    <source>
        <dbReference type="ARBA" id="ARBA00022801"/>
    </source>
</evidence>
<evidence type="ECO:0000256" key="7">
    <source>
        <dbReference type="PROSITE-ProRule" id="PRU01240"/>
    </source>
</evidence>
<comment type="similarity">
    <text evidence="1 7">Belongs to the peptidase S8 family.</text>
</comment>
<gene>
    <name evidence="12" type="ORF">HU200_007349</name>
</gene>
<dbReference type="PROSITE" id="PS00138">
    <property type="entry name" value="SUBTILASE_SER"/>
    <property type="match status" value="1"/>
</dbReference>
<name>A0A835FPW7_9POAL</name>
<keyword evidence="4" id="KW-0378">Hydrolase</keyword>
<feature type="domain" description="Inhibitor I9" evidence="10">
    <location>
        <begin position="49"/>
        <end position="129"/>
    </location>
</feature>
<dbReference type="Pfam" id="PF17766">
    <property type="entry name" value="fn3_6"/>
    <property type="match status" value="1"/>
</dbReference>
<evidence type="ECO:0000313" key="12">
    <source>
        <dbReference type="EMBL" id="KAF8768789.1"/>
    </source>
</evidence>
<keyword evidence="5" id="KW-0720">Serine protease</keyword>
<dbReference type="EMBL" id="JACEFO010000500">
    <property type="protein sequence ID" value="KAF8768789.1"/>
    <property type="molecule type" value="Genomic_DNA"/>
</dbReference>
<evidence type="ECO:0000259" key="10">
    <source>
        <dbReference type="Pfam" id="PF05922"/>
    </source>
</evidence>
<dbReference type="InterPro" id="IPR041469">
    <property type="entry name" value="Subtilisin-like_FN3"/>
</dbReference>
<dbReference type="AlphaFoldDB" id="A0A835FPW7"/>
<comment type="caution">
    <text evidence="7">Lacks conserved residue(s) required for the propagation of feature annotation.</text>
</comment>
<comment type="caution">
    <text evidence="12">The sequence shown here is derived from an EMBL/GenBank/DDBJ whole genome shotgun (WGS) entry which is preliminary data.</text>
</comment>
<feature type="active site" description="Charge relay system" evidence="6">
    <location>
        <position position="182"/>
    </location>
</feature>
<sequence>MAHGRSCCLAAAVFILMMMFRSATTTTTAASPRPRRAHLEPPSEGGYRTYIVLLEPPPPSRAGNDMDHRAWHESLLPSKLTDLGEPRLIRLYTFLVNGFAARLTEAEVQQLASKPGFIRAFPNTIRYLQTTHTPAFLGLQENGADSSYGAGVIIGFLDVRWKLIGAKNMVGRDAPVDVKDGHGTHTVAIAAGSFVNGVSINGVANGTASGMAPWAHVAMYKVCKDGAGCLDDAILDAMDAAVKDGVDIISLSIGGPPPQHDVRSRCHRDRGLQRHGEGRRGRCLRGQQWPRRLDRGERCSMDGDCRRRLGGPQPPGKACESGMTILEGGDPVVDVLHEYKAAGVVAVQEKKDGYTFDLIDYYGPQVVQVSYDELERLKNYASRSRPPGGASIVLGGTVLGFTPAPIVASFSGRGPSKRSPAILKPDLMAPGVNILAGVPGEYDPFEFKSGTSMAAPHVSGLVALFKTLHPHWTTAAIRSAFVTTANAMDNTGKPILDEHRAAAASAYATGAGHVNVSQALDPGLVYDINKETYASYVDMPPEVRVTMDPSTLKFSGYPGVKASYSLTVSSVGNTPVTGRVYHGSVTLTSTSHTVLSLLIAVGDMEAPLPSTAAWE</sequence>
<feature type="active site" description="Charge relay system" evidence="6">
    <location>
        <position position="158"/>
    </location>
</feature>
<dbReference type="Gene3D" id="3.30.70.80">
    <property type="entry name" value="Peptidase S8 propeptide/proteinase inhibitor I9"/>
    <property type="match status" value="1"/>
</dbReference>
<evidence type="ECO:0000256" key="2">
    <source>
        <dbReference type="ARBA" id="ARBA00022670"/>
    </source>
</evidence>
<evidence type="ECO:0000259" key="9">
    <source>
        <dbReference type="Pfam" id="PF00082"/>
    </source>
</evidence>
<evidence type="ECO:0000313" key="13">
    <source>
        <dbReference type="Proteomes" id="UP000636709"/>
    </source>
</evidence>
<evidence type="ECO:0000256" key="8">
    <source>
        <dbReference type="SAM" id="SignalP"/>
    </source>
</evidence>
<feature type="domain" description="Peptidase S8/S53" evidence="9">
    <location>
        <begin position="170"/>
        <end position="255"/>
    </location>
</feature>
<dbReference type="Pfam" id="PF00082">
    <property type="entry name" value="Peptidase_S8"/>
    <property type="match status" value="2"/>
</dbReference>
<dbReference type="InterPro" id="IPR015500">
    <property type="entry name" value="Peptidase_S8_subtilisin-rel"/>
</dbReference>
<dbReference type="OrthoDB" id="10256524at2759"/>
<reference evidence="12" key="1">
    <citation type="submission" date="2020-07" db="EMBL/GenBank/DDBJ databases">
        <title>Genome sequence and genetic diversity analysis of an under-domesticated orphan crop, white fonio (Digitaria exilis).</title>
        <authorList>
            <person name="Bennetzen J.L."/>
            <person name="Chen S."/>
            <person name="Ma X."/>
            <person name="Wang X."/>
            <person name="Yssel A.E.J."/>
            <person name="Chaluvadi S.R."/>
            <person name="Johnson M."/>
            <person name="Gangashetty P."/>
            <person name="Hamidou F."/>
            <person name="Sanogo M.D."/>
            <person name="Zwaenepoel A."/>
            <person name="Wallace J."/>
            <person name="Van De Peer Y."/>
            <person name="Van Deynze A."/>
        </authorList>
    </citation>
    <scope>NUCLEOTIDE SEQUENCE</scope>
    <source>
        <tissue evidence="12">Leaves</tissue>
    </source>
</reference>
<protein>
    <submittedName>
        <fullName evidence="12">Uncharacterized protein</fullName>
    </submittedName>
</protein>
<dbReference type="SUPFAM" id="SSF52743">
    <property type="entry name" value="Subtilisin-like"/>
    <property type="match status" value="1"/>
</dbReference>
<dbReference type="InterPro" id="IPR023828">
    <property type="entry name" value="Peptidase_S8_Ser-AS"/>
</dbReference>
<dbReference type="GO" id="GO:0004252">
    <property type="term" value="F:serine-type endopeptidase activity"/>
    <property type="evidence" value="ECO:0007669"/>
    <property type="project" value="InterPro"/>
</dbReference>
<dbReference type="InterPro" id="IPR037045">
    <property type="entry name" value="S8pro/Inhibitor_I9_sf"/>
</dbReference>
<dbReference type="PANTHER" id="PTHR10795">
    <property type="entry name" value="PROPROTEIN CONVERTASE SUBTILISIN/KEXIN"/>
    <property type="match status" value="1"/>
</dbReference>
<keyword evidence="2" id="KW-0645">Protease</keyword>
<feature type="chain" id="PRO_5032452199" evidence="8">
    <location>
        <begin position="26"/>
        <end position="615"/>
    </location>
</feature>
<dbReference type="GO" id="GO:0006508">
    <property type="term" value="P:proteolysis"/>
    <property type="evidence" value="ECO:0007669"/>
    <property type="project" value="UniProtKB-KW"/>
</dbReference>
<accession>A0A835FPW7</accession>
<dbReference type="PRINTS" id="PR00723">
    <property type="entry name" value="SUBTILISIN"/>
</dbReference>
<dbReference type="PROSITE" id="PS51892">
    <property type="entry name" value="SUBTILASE"/>
    <property type="match status" value="1"/>
</dbReference>
<evidence type="ECO:0000259" key="11">
    <source>
        <dbReference type="Pfam" id="PF17766"/>
    </source>
</evidence>
<dbReference type="InterPro" id="IPR010259">
    <property type="entry name" value="S8pro/Inhibitor_I9"/>
</dbReference>
<feature type="domain" description="Peptidase S8/S53" evidence="9">
    <location>
        <begin position="398"/>
        <end position="489"/>
    </location>
</feature>
<dbReference type="InterPro" id="IPR000209">
    <property type="entry name" value="Peptidase_S8/S53_dom"/>
</dbReference>
<keyword evidence="3 8" id="KW-0732">Signal</keyword>
<feature type="signal peptide" evidence="8">
    <location>
        <begin position="1"/>
        <end position="25"/>
    </location>
</feature>
<dbReference type="InterPro" id="IPR045051">
    <property type="entry name" value="SBT"/>
</dbReference>
<evidence type="ECO:0000256" key="6">
    <source>
        <dbReference type="PIRSR" id="PIRSR615500-1"/>
    </source>
</evidence>
<dbReference type="InterPro" id="IPR036852">
    <property type="entry name" value="Peptidase_S8/S53_dom_sf"/>
</dbReference>
<evidence type="ECO:0000256" key="1">
    <source>
        <dbReference type="ARBA" id="ARBA00011073"/>
    </source>
</evidence>
<evidence type="ECO:0000256" key="3">
    <source>
        <dbReference type="ARBA" id="ARBA00022729"/>
    </source>
</evidence>
<feature type="domain" description="Subtilisin-like protease fibronectin type-III" evidence="11">
    <location>
        <begin position="529"/>
        <end position="598"/>
    </location>
</feature>
<dbReference type="Gene3D" id="3.40.50.200">
    <property type="entry name" value="Peptidase S8/S53 domain"/>
    <property type="match status" value="2"/>
</dbReference>
<keyword evidence="13" id="KW-1185">Reference proteome</keyword>
<organism evidence="12 13">
    <name type="scientific">Digitaria exilis</name>
    <dbReference type="NCBI Taxonomy" id="1010633"/>
    <lineage>
        <taxon>Eukaryota</taxon>
        <taxon>Viridiplantae</taxon>
        <taxon>Streptophyta</taxon>
        <taxon>Embryophyta</taxon>
        <taxon>Tracheophyta</taxon>
        <taxon>Spermatophyta</taxon>
        <taxon>Magnoliopsida</taxon>
        <taxon>Liliopsida</taxon>
        <taxon>Poales</taxon>
        <taxon>Poaceae</taxon>
        <taxon>PACMAD clade</taxon>
        <taxon>Panicoideae</taxon>
        <taxon>Panicodae</taxon>
        <taxon>Paniceae</taxon>
        <taxon>Anthephorinae</taxon>
        <taxon>Digitaria</taxon>
    </lineage>
</organism>
<dbReference type="Proteomes" id="UP000636709">
    <property type="component" value="Unassembled WGS sequence"/>
</dbReference>
<proteinExistence type="inferred from homology"/>